<sequence>MSINTIKKLNTDQLLFLHDAIVILYYKKMQQSYDNESYPEKTPNDKLKCLTCNGSYIRQKKSIHEKTKKHCKALKRKMHENVFCNYDSE</sequence>
<reference evidence="1" key="1">
    <citation type="journal article" date="2019" name="ISME J.">
        <title>Exploration of the propagation of transpovirons within Mimiviridae reveals a unique example of commensalism in the viral world.</title>
        <authorList>
            <person name="Jeudy S."/>
            <person name="Bertaux L."/>
            <person name="Alempic J.-M."/>
            <person name="Lartigue A."/>
            <person name="Legendre M."/>
            <person name="Belmudes L."/>
            <person name="Santini S."/>
            <person name="Philippe N."/>
            <person name="Beucher L."/>
            <person name="Biondi E.G."/>
            <person name="Juul S."/>
            <person name="Turner D.J."/>
            <person name="Coute Y."/>
            <person name="Claverie J.-M."/>
            <person name="Abergel C."/>
        </authorList>
    </citation>
    <scope>NUCLEOTIDE SEQUENCE</scope>
    <source>
        <strain evidence="1">Vigne</strain>
    </source>
</reference>
<proteinExistence type="predicted"/>
<organism evidence="1">
    <name type="scientific">Megavirus vitis transpoviron</name>
    <dbReference type="NCBI Taxonomy" id="2711275"/>
    <lineage>
        <taxon>Viruses</taxon>
        <taxon>unclassified satellites</taxon>
        <taxon>DNA satellites</taxon>
    </lineage>
</organism>
<name>A0A2P1EHH4_9VIRU</name>
<dbReference type="EMBL" id="MG807316">
    <property type="protein sequence ID" value="AVL93332.1"/>
    <property type="molecule type" value="Genomic_DNA"/>
</dbReference>
<accession>A0A2P1EHH4</accession>
<gene>
    <name evidence="1" type="ORF">mvtv_7</name>
</gene>
<evidence type="ECO:0000313" key="1">
    <source>
        <dbReference type="EMBL" id="AVL93332.1"/>
    </source>
</evidence>
<protein>
    <submittedName>
        <fullName evidence="1">Zinc finger protein</fullName>
    </submittedName>
</protein>